<keyword evidence="5" id="KW-1185">Reference proteome</keyword>
<keyword evidence="2" id="KW-0677">Repeat</keyword>
<accession>A0A5C3DUZ2</accession>
<dbReference type="Proteomes" id="UP000324022">
    <property type="component" value="Unassembled WGS sequence"/>
</dbReference>
<evidence type="ECO:0000256" key="1">
    <source>
        <dbReference type="ARBA" id="ARBA00022614"/>
    </source>
</evidence>
<dbReference type="SUPFAM" id="SSF52047">
    <property type="entry name" value="RNI-like"/>
    <property type="match status" value="1"/>
</dbReference>
<sequence length="618" mass="69268">MSLSVGQRISLGAHRGTIRYRGSVPPSFGEWLGIEWDEPTRGKHDGQSSDGTRYFHVRVPGSGSFIRPTASKLSSGCCFLEALKNKYLPPSEAEAKQEQGEKQQYTRKTIADIEIETPNMDRIAAKSSRLDRLREVGLGGWNQNSLLVADAEEHDPRYDVARAFDEEKEGCGEGWIRKTCPNIRWLDLSRSLLPNWEEVSLIVGELENLKTLLLHFCRFEGLTEESVSERWVERLGRLQDLRLDGTLMGWEEVRRLSPALTGLKHLQLGSNGIESLGSGGEVETDAILPSLTSLSLEDNALSSWPELITALSHLSALESLNLNHNLLTSIPASPASTTPHSTLPKLHELHLRGNHLDTWTSLENISSWLGHSTSLTSLHISTLPLNDYDDEETRHPQAAAAKEGLLGRYDYRDFRAVTIARIPSLLILDKTEITPKERRDAELFVYTRFRDGDASIIHGSIQSGKEKEKVELSEEEKSTLFPRYLELGKRFDAELPCEEAENKGKKERNTLRSKMIKLKVSVGVCAPRMQWPHLGEKEVKKETELKILASTPMRLVKVKLANAVGVKVGQIGQVWALLRQNREGEDGGRIVFEVDDMSRSLDWYDVSSGDQLVLVVES</sequence>
<dbReference type="PROSITE" id="PS51450">
    <property type="entry name" value="LRR"/>
    <property type="match status" value="2"/>
</dbReference>
<dbReference type="PANTHER" id="PTHR45973">
    <property type="entry name" value="PROTEIN PHOSPHATASE 1 REGULATORY SUBUNIT SDS22-RELATED"/>
    <property type="match status" value="1"/>
</dbReference>
<dbReference type="EMBL" id="OOIN01000004">
    <property type="protein sequence ID" value="SPO22304.1"/>
    <property type="molecule type" value="Genomic_DNA"/>
</dbReference>
<dbReference type="AlphaFoldDB" id="A0A5C3DUZ2"/>
<dbReference type="InterPro" id="IPR032675">
    <property type="entry name" value="LRR_dom_sf"/>
</dbReference>
<evidence type="ECO:0000259" key="3">
    <source>
        <dbReference type="PROSITE" id="PS50245"/>
    </source>
</evidence>
<name>A0A5C3DUZ2_9BASI</name>
<gene>
    <name evidence="4" type="ORF">UTRI_00982</name>
</gene>
<dbReference type="InterPro" id="IPR050576">
    <property type="entry name" value="Cilia_flagella_integrity"/>
</dbReference>
<reference evidence="4 5" key="1">
    <citation type="submission" date="2018-03" db="EMBL/GenBank/DDBJ databases">
        <authorList>
            <person name="Guldener U."/>
        </authorList>
    </citation>
    <scope>NUCLEOTIDE SEQUENCE [LARGE SCALE GENOMIC DNA]</scope>
    <source>
        <strain evidence="4 5">NBRC100155</strain>
    </source>
</reference>
<dbReference type="SUPFAM" id="SSF74924">
    <property type="entry name" value="Cap-Gly domain"/>
    <property type="match status" value="1"/>
</dbReference>
<dbReference type="SMART" id="SM00369">
    <property type="entry name" value="LRR_TYP"/>
    <property type="match status" value="5"/>
</dbReference>
<evidence type="ECO:0000313" key="5">
    <source>
        <dbReference type="Proteomes" id="UP000324022"/>
    </source>
</evidence>
<dbReference type="InterPro" id="IPR001611">
    <property type="entry name" value="Leu-rich_rpt"/>
</dbReference>
<dbReference type="InterPro" id="IPR036859">
    <property type="entry name" value="CAP-Gly_dom_sf"/>
</dbReference>
<dbReference type="OrthoDB" id="5273213at2759"/>
<dbReference type="InterPro" id="IPR000938">
    <property type="entry name" value="CAP-Gly_domain"/>
</dbReference>
<dbReference type="InterPro" id="IPR003591">
    <property type="entry name" value="Leu-rich_rpt_typical-subtyp"/>
</dbReference>
<evidence type="ECO:0000313" key="4">
    <source>
        <dbReference type="EMBL" id="SPO22304.1"/>
    </source>
</evidence>
<feature type="domain" description="CAP-Gly" evidence="3">
    <location>
        <begin position="22"/>
        <end position="67"/>
    </location>
</feature>
<organism evidence="4 5">
    <name type="scientific">Ustilago trichophora</name>
    <dbReference type="NCBI Taxonomy" id="86804"/>
    <lineage>
        <taxon>Eukaryota</taxon>
        <taxon>Fungi</taxon>
        <taxon>Dikarya</taxon>
        <taxon>Basidiomycota</taxon>
        <taxon>Ustilaginomycotina</taxon>
        <taxon>Ustilaginomycetes</taxon>
        <taxon>Ustilaginales</taxon>
        <taxon>Ustilaginaceae</taxon>
        <taxon>Ustilago</taxon>
    </lineage>
</organism>
<protein>
    <submittedName>
        <fullName evidence="4">Related to PAC2 - microtubule effector required for tubulin heterodimer formation</fullName>
    </submittedName>
</protein>
<dbReference type="SMART" id="SM01052">
    <property type="entry name" value="CAP_GLY"/>
    <property type="match status" value="1"/>
</dbReference>
<dbReference type="PANTHER" id="PTHR45973:SF35">
    <property type="entry name" value="LEUCINE-RICH REPEAT-CONTAINING PROTEIN 43"/>
    <property type="match status" value="1"/>
</dbReference>
<dbReference type="Pfam" id="PF01302">
    <property type="entry name" value="CAP_GLY"/>
    <property type="match status" value="1"/>
</dbReference>
<dbReference type="Gene3D" id="2.30.30.190">
    <property type="entry name" value="CAP Gly-rich-like domain"/>
    <property type="match status" value="1"/>
</dbReference>
<keyword evidence="1" id="KW-0433">Leucine-rich repeat</keyword>
<dbReference type="PROSITE" id="PS50245">
    <property type="entry name" value="CAP_GLY_2"/>
    <property type="match status" value="1"/>
</dbReference>
<proteinExistence type="predicted"/>
<dbReference type="Gene3D" id="3.80.10.10">
    <property type="entry name" value="Ribonuclease Inhibitor"/>
    <property type="match status" value="2"/>
</dbReference>
<evidence type="ECO:0000256" key="2">
    <source>
        <dbReference type="ARBA" id="ARBA00022737"/>
    </source>
</evidence>